<evidence type="ECO:0000256" key="1">
    <source>
        <dbReference type="SAM" id="Coils"/>
    </source>
</evidence>
<keyword evidence="1" id="KW-0175">Coiled coil</keyword>
<keyword evidence="4" id="KW-1185">Reference proteome</keyword>
<gene>
    <name evidence="3" type="ORF">SAMN05421730_1004142</name>
</gene>
<dbReference type="STRING" id="1619234.SAMN05421730_1004142"/>
<dbReference type="Pfam" id="PF19753">
    <property type="entry name" value="DUF6240"/>
    <property type="match status" value="2"/>
</dbReference>
<proteinExistence type="predicted"/>
<organism evidence="3 4">
    <name type="scientific">Anaerobium acetethylicum</name>
    <dbReference type="NCBI Taxonomy" id="1619234"/>
    <lineage>
        <taxon>Bacteria</taxon>
        <taxon>Bacillati</taxon>
        <taxon>Bacillota</taxon>
        <taxon>Clostridia</taxon>
        <taxon>Lachnospirales</taxon>
        <taxon>Lachnospiraceae</taxon>
        <taxon>Anaerobium</taxon>
    </lineage>
</organism>
<evidence type="ECO:0000256" key="2">
    <source>
        <dbReference type="SAM" id="MobiDB-lite"/>
    </source>
</evidence>
<reference evidence="3 4" key="1">
    <citation type="submission" date="2016-09" db="EMBL/GenBank/DDBJ databases">
        <authorList>
            <person name="Capua I."/>
            <person name="De Benedictis P."/>
            <person name="Joannis T."/>
            <person name="Lombin L.H."/>
            <person name="Cattoli G."/>
        </authorList>
    </citation>
    <scope>NUCLEOTIDE SEQUENCE [LARGE SCALE GENOMIC DNA]</scope>
    <source>
        <strain evidence="3 4">GluBS11</strain>
    </source>
</reference>
<sequence>MRVETGNLGEIIKAGQMAEAKGMQETALSASEILSTCGADKSPSGLSWVQIEKCLSGMLENRKTNIDEAAANQDVEKVREQIALLADTMTEKDCRILSREGFDPGNTEVDTIVTVVDKIRISLAAGGEVLPGGLTDVDMEQIRKFMGNAQMAQSIAKKMKEKNLPVTEDAVREALTAAEMAESLTTVKEETAGYLLSNGLEPTIENLYKAEHSGASGKRQSGKAISMMAGGQMETQVKKVIESAGYQADRAAMSDAGWMLENGLELTAESFRTMEEYKAIVIPREPEELAENIANAIAGGKKAVQTLLTGEQDLFRRAEAAVEILKNADDQSIRILINSGNEINIRNLSKAGSEDSRGPDNLGTAQGDALSDSQTVQDEGGMQFLTAKRRLEELRLQMTLQSSIGLLKRGIIIETEPLEKLVDELKVMEEEYYKKLLSGPQKEISQESISLFKETCATAEGLKNLPCGILGSISARASLPGVKALYAEGKALQADYEKANASYETLMTRPRSDMGDSISKAFGNIDSLLEGMGLETTESNRRAARILGYNSMELTKDSIASVREADACVNRLIRNLTPAAALELIRKDINPLEMKIDELNGEIEKINGEKPGLENQKYSEFLWKLEQNESITEAERSSFIGIYRLISQIEKTGGRAIGSVLDQGVGMSLKNLLKGVRQAGSKGIDASVDGGFGALEGTVRKGISISDQINEGFSKSPGNSYYAGLAEQMLGEITPSGLKELMKEGDFLNIPFEEAAWRISEQAIGKEEAEGSGYYSSRLEQLRDLKHAETAAVRLLTDFGQPVTAGSLIAAGNMTAAPGSTFRKLLKAAKEYGEADGGGNKGFLDKGLKEALAGIGESLGSPEMAEKAYENLSEYAEKILGAAADEEAMTSVNLRELQALHHEVALARNLGRREKYEIPIINGDSISAMRLTVIRGGEAAGSIKAVTDGGSAGRTAAEFFVGKDGITGYIAAEQEESLAALKNMQAELEKQMPDGRGSVHIEYVQVKNLDVTRFDLMTGKTMKKEAASEQKETGISTERLYEVAKTFVSMVRTMEAEASQI</sequence>
<dbReference type="OrthoDB" id="9759262at2"/>
<dbReference type="AlphaFoldDB" id="A0A1D3TRM3"/>
<feature type="region of interest" description="Disordered" evidence="2">
    <location>
        <begin position="349"/>
        <end position="376"/>
    </location>
</feature>
<dbReference type="RefSeq" id="WP_091231534.1">
    <property type="nucleotide sequence ID" value="NZ_FMKA01000004.1"/>
</dbReference>
<evidence type="ECO:0000313" key="3">
    <source>
        <dbReference type="EMBL" id="SCP96376.1"/>
    </source>
</evidence>
<dbReference type="Proteomes" id="UP000199315">
    <property type="component" value="Unassembled WGS sequence"/>
</dbReference>
<name>A0A1D3TRM3_9FIRM</name>
<dbReference type="InterPro" id="IPR046207">
    <property type="entry name" value="DUF6240"/>
</dbReference>
<accession>A0A1D3TRM3</accession>
<evidence type="ECO:0000313" key="4">
    <source>
        <dbReference type="Proteomes" id="UP000199315"/>
    </source>
</evidence>
<protein>
    <submittedName>
        <fullName evidence="3">Uncharacterized protein</fullName>
    </submittedName>
</protein>
<feature type="coiled-coil region" evidence="1">
    <location>
        <begin position="589"/>
        <end position="616"/>
    </location>
</feature>
<dbReference type="EMBL" id="FMKA01000004">
    <property type="protein sequence ID" value="SCP96376.1"/>
    <property type="molecule type" value="Genomic_DNA"/>
</dbReference>